<organism evidence="1 2">
    <name type="scientific">Gracilimonas sediminicola</name>
    <dbReference type="NCBI Taxonomy" id="2952158"/>
    <lineage>
        <taxon>Bacteria</taxon>
        <taxon>Pseudomonadati</taxon>
        <taxon>Balneolota</taxon>
        <taxon>Balneolia</taxon>
        <taxon>Balneolales</taxon>
        <taxon>Balneolaceae</taxon>
        <taxon>Gracilimonas</taxon>
    </lineage>
</organism>
<protein>
    <submittedName>
        <fullName evidence="1">Uncharacterized protein</fullName>
    </submittedName>
</protein>
<dbReference type="RefSeq" id="WP_255135752.1">
    <property type="nucleotide sequence ID" value="NZ_JANDBC010000003.1"/>
</dbReference>
<dbReference type="Proteomes" id="UP001139125">
    <property type="component" value="Unassembled WGS sequence"/>
</dbReference>
<sequence length="194" mass="22445">MVKYLVFCVFVAAGYIVYTNFPVNHGPGITAKEGPEIKRLTWQEPFSFKGATLTPKKTIEAEVRIIKRKRYFFDSFSRYSPVDAVIGWNQLSDERNLDYIFFTLDDRNHDVDLTRPPVEVSTIYQESDLWHFIPSSASVEEQLKQLRDGHVVKLEGLLVDIEHDEGFGYQTATEVSGRYNDSGFAIWVEKFHIR</sequence>
<dbReference type="AlphaFoldDB" id="A0A9X2L5Q2"/>
<evidence type="ECO:0000313" key="1">
    <source>
        <dbReference type="EMBL" id="MCP9292853.1"/>
    </source>
</evidence>
<accession>A0A9X2L5Q2</accession>
<comment type="caution">
    <text evidence="1">The sequence shown here is derived from an EMBL/GenBank/DDBJ whole genome shotgun (WGS) entry which is preliminary data.</text>
</comment>
<reference evidence="1" key="1">
    <citation type="submission" date="2022-06" db="EMBL/GenBank/DDBJ databases">
        <title>Gracilimonas sp. CAU 1638 isolated from sea sediment.</title>
        <authorList>
            <person name="Kim W."/>
        </authorList>
    </citation>
    <scope>NUCLEOTIDE SEQUENCE</scope>
    <source>
        <strain evidence="1">CAU 1638</strain>
    </source>
</reference>
<name>A0A9X2L5Q2_9BACT</name>
<proteinExistence type="predicted"/>
<gene>
    <name evidence="1" type="ORF">NM125_14785</name>
</gene>
<dbReference type="EMBL" id="JANDBC010000003">
    <property type="protein sequence ID" value="MCP9292853.1"/>
    <property type="molecule type" value="Genomic_DNA"/>
</dbReference>
<evidence type="ECO:0000313" key="2">
    <source>
        <dbReference type="Proteomes" id="UP001139125"/>
    </source>
</evidence>
<keyword evidence="2" id="KW-1185">Reference proteome</keyword>